<feature type="region of interest" description="Disordered" evidence="7">
    <location>
        <begin position="1"/>
        <end position="24"/>
    </location>
</feature>
<accession>A0A5N6PH24</accession>
<feature type="domain" description="Thioredoxin" evidence="9">
    <location>
        <begin position="496"/>
        <end position="635"/>
    </location>
</feature>
<evidence type="ECO:0000313" key="11">
    <source>
        <dbReference type="Proteomes" id="UP000326396"/>
    </source>
</evidence>
<keyword evidence="5" id="KW-1133">Transmembrane helix</keyword>
<comment type="similarity">
    <text evidence="2">Belongs to the protein disulfide isomerase family.</text>
</comment>
<dbReference type="Pfam" id="PF07970">
    <property type="entry name" value="COPIIcoated_ERV"/>
    <property type="match status" value="1"/>
</dbReference>
<dbReference type="InterPro" id="IPR012936">
    <property type="entry name" value="Erv_C"/>
</dbReference>
<dbReference type="Gene3D" id="3.40.30.10">
    <property type="entry name" value="Glutaredoxin"/>
    <property type="match status" value="1"/>
</dbReference>
<dbReference type="Pfam" id="PF13850">
    <property type="entry name" value="ERGIC_N"/>
    <property type="match status" value="1"/>
</dbReference>
<evidence type="ECO:0000256" key="5">
    <source>
        <dbReference type="ARBA" id="ARBA00022989"/>
    </source>
</evidence>
<dbReference type="EMBL" id="SZYD01000004">
    <property type="protein sequence ID" value="KAD6454004.1"/>
    <property type="molecule type" value="Genomic_DNA"/>
</dbReference>
<sequence>MDEAYTGSTIGDGGADSESEDSNTITSDPLILELLKDENDGLAQRHWTSPGMEAVLQAAISSTSDRLKQALKMAPRLLDVYFTIALLDVNQSLKCALIPMLLDRNSKLFPDKNFSYEVRKRLLNFILAAFHQSPEFVAILKKPIVDRLGEAYDSPEKTELALHLCWAIGEHGGGGASHKDEARELFESLELLLYENLSSSRLGVGDSVLGPSSTTVRRSSQSRLLCFVVTAIAKIATHHRELLPRARVSLGKVAHSRISDARVWKRARDYLGLMNEPAICLSVLGPSGPISGSTQKPGTINWSEGKTKIIANIPFYILGGQEGPPHHDFSLMDILPASNACLMIVPSEWTQFEIEVFNGILPDQLMKSNPFCIFLQIVYSSFVLSRKTPRDLTESSLSGAGISIIAAIIITFLFGMELHSYLTISTSTAIIIDKSSIEDTVRVDFNISFPFLSCEFASVDVSDVLGTNRLNITKTIRKYPINRHLQTNGHEFITGPVSYAPKHDEKVEETYGEGSVALNSHNFDKINHEHPVVVVNFYAPWCHWSRLLRPSWEKAAKVIRQRYNFEHDGRIIVGSIDCTQEPDLCQKHHIQGYPSIRIYRADSVVQDNLGINVHETYYGDRDTDTLVMKLDSLVSSIGVDSVKHSASRTGDNARPALPQEGCRIEGFVWVKKVPGNLIISASSGSHSFDASRMNMSHVISTLSFGSTITPMMMSDMKRLGPYIGAGHSRLNGQTYITNTEDRANVTIEHYLQVVKTEVLGLSHKLIENYEYTAHTSLIHSHSIPVAKFHLEFSPMQVLVTENEKPFSHFITNLCAIIGGVFTGKAALVENVIFDICGHINLHGPNHGPLNSSTYKVYYPLSISEAIGFVSSPSNFLNNHAMQSTIRPREIRPPDLTIPHPVFSHRLPSTHAPKTSSYNHAIKSMLLSEESLALTDQKMLVGGVRFLKYNAFDLVWFGLKIFESQKLSGKTLSVRKWQSAFSPEGYLDIGQTLGRIYRAGIHPTIRGEVWEFLLGCFDPKSTYEERKEIRLDRREEYVRLKELCTYMFPLVGSGKFVTAPVITEDGSPTLDPVVLLEANPQKLMTPTTQATIGSGSAINCPKEEDKKIIQWKLNLHQIGLDVARTDRTLVFYEKQENLAKLWDVLSVYAWFDKEVGYGQGMSDLCSPMIMLLEDEADAFWCFERLMRRLRGNFKCVGSSVGVESQLCNLANVIQVVDPKLHKHLEYIGGGDYLFAFRMLMVLFKREVSFGDSLYLWEMMWALEYDPDLYTLYEEYDSDRPEDAKGKPKSSRQCGKFEREYLRSGAKNEEPLPISVFLVASVLKEKSVKLLTEAKGLDDVVKILNDTSGNLDARKSCSGAMKLHKKYLKKVKTVKPSS</sequence>
<reference evidence="10 11" key="1">
    <citation type="submission" date="2019-05" db="EMBL/GenBank/DDBJ databases">
        <title>Mikania micrantha, genome provides insights into the molecular mechanism of rapid growth.</title>
        <authorList>
            <person name="Liu B."/>
        </authorList>
    </citation>
    <scope>NUCLEOTIDE SEQUENCE [LARGE SCALE GENOMIC DNA]</scope>
    <source>
        <strain evidence="10">NLD-2019</strain>
        <tissue evidence="10">Leaf</tissue>
    </source>
</reference>
<evidence type="ECO:0000313" key="10">
    <source>
        <dbReference type="EMBL" id="KAD6454004.1"/>
    </source>
</evidence>
<dbReference type="InterPro" id="IPR013766">
    <property type="entry name" value="Thioredoxin_domain"/>
</dbReference>
<evidence type="ECO:0000256" key="4">
    <source>
        <dbReference type="ARBA" id="ARBA00022729"/>
    </source>
</evidence>
<dbReference type="Pfam" id="PF25154">
    <property type="entry name" value="TPR_AP5Z1_C"/>
    <property type="match status" value="1"/>
</dbReference>
<evidence type="ECO:0000256" key="2">
    <source>
        <dbReference type="ARBA" id="ARBA00006347"/>
    </source>
</evidence>
<dbReference type="SUPFAM" id="SSF47923">
    <property type="entry name" value="Ypt/Rab-GAP domain of gyp1p"/>
    <property type="match status" value="2"/>
</dbReference>
<evidence type="ECO:0000256" key="6">
    <source>
        <dbReference type="ARBA" id="ARBA00023136"/>
    </source>
</evidence>
<dbReference type="PROSITE" id="PS50086">
    <property type="entry name" value="TBC_RABGAP"/>
    <property type="match status" value="1"/>
</dbReference>
<comment type="caution">
    <text evidence="10">The sequence shown here is derived from an EMBL/GenBank/DDBJ whole genome shotgun (WGS) entry which is preliminary data.</text>
</comment>
<dbReference type="FunFam" id="3.40.30.10:FF:000174">
    <property type="entry name" value="Protein disulfide-isomerase 5-4"/>
    <property type="match status" value="1"/>
</dbReference>
<dbReference type="InterPro" id="IPR000195">
    <property type="entry name" value="Rab-GAP-TBC_dom"/>
</dbReference>
<protein>
    <recommendedName>
        <fullName evidence="12">Thioredoxin domain-containing protein</fullName>
    </recommendedName>
</protein>
<keyword evidence="11" id="KW-1185">Reference proteome</keyword>
<dbReference type="SUPFAM" id="SSF52833">
    <property type="entry name" value="Thioredoxin-like"/>
    <property type="match status" value="1"/>
</dbReference>
<evidence type="ECO:0000256" key="7">
    <source>
        <dbReference type="SAM" id="MobiDB-lite"/>
    </source>
</evidence>
<evidence type="ECO:0000256" key="3">
    <source>
        <dbReference type="ARBA" id="ARBA00022692"/>
    </source>
</evidence>
<dbReference type="Gene3D" id="1.10.472.80">
    <property type="entry name" value="Ypt/Rab-GAP domain of gyp1p, domain 3"/>
    <property type="match status" value="1"/>
</dbReference>
<dbReference type="InterPro" id="IPR035969">
    <property type="entry name" value="Rab-GAP_TBC_sf"/>
</dbReference>
<evidence type="ECO:0000256" key="1">
    <source>
        <dbReference type="ARBA" id="ARBA00004167"/>
    </source>
</evidence>
<dbReference type="SMART" id="SM00164">
    <property type="entry name" value="TBC"/>
    <property type="match status" value="1"/>
</dbReference>
<dbReference type="PROSITE" id="PS51352">
    <property type="entry name" value="THIOREDOXIN_2"/>
    <property type="match status" value="1"/>
</dbReference>
<keyword evidence="3" id="KW-0812">Transmembrane</keyword>
<feature type="domain" description="Rab-GAP TBC" evidence="8">
    <location>
        <begin position="999"/>
        <end position="1262"/>
    </location>
</feature>
<dbReference type="PANTHER" id="PTHR47885">
    <property type="entry name" value="AP-5 COMPLEX SUBUNIT ZETA-1"/>
    <property type="match status" value="1"/>
</dbReference>
<dbReference type="FunFam" id="1.10.8.270:FF:000025">
    <property type="entry name" value="TBC1 domain family member 15-like"/>
    <property type="match status" value="1"/>
</dbReference>
<dbReference type="CDD" id="cd02961">
    <property type="entry name" value="PDI_a_family"/>
    <property type="match status" value="1"/>
</dbReference>
<comment type="subcellular location">
    <subcellularLocation>
        <location evidence="1">Membrane</location>
        <topology evidence="1">Single-pass membrane protein</topology>
    </subcellularLocation>
</comment>
<dbReference type="Pfam" id="PF00566">
    <property type="entry name" value="RabGAP-TBC"/>
    <property type="match status" value="1"/>
</dbReference>
<keyword evidence="6" id="KW-0472">Membrane</keyword>
<dbReference type="InterPro" id="IPR056856">
    <property type="entry name" value="TPR_AP5Z1_C"/>
</dbReference>
<dbReference type="Pfam" id="PF00085">
    <property type="entry name" value="Thioredoxin"/>
    <property type="match status" value="1"/>
</dbReference>
<keyword evidence="4" id="KW-0732">Signal</keyword>
<evidence type="ECO:0008006" key="12">
    <source>
        <dbReference type="Google" id="ProtNLM"/>
    </source>
</evidence>
<dbReference type="Proteomes" id="UP000326396">
    <property type="component" value="Linkage Group LG12"/>
</dbReference>
<dbReference type="Gene3D" id="1.10.8.270">
    <property type="entry name" value="putative rabgap domain of human tbc1 domain family member 14 like domains"/>
    <property type="match status" value="1"/>
</dbReference>
<evidence type="ECO:0000259" key="8">
    <source>
        <dbReference type="PROSITE" id="PS50086"/>
    </source>
</evidence>
<evidence type="ECO:0000259" key="9">
    <source>
        <dbReference type="PROSITE" id="PS51352"/>
    </source>
</evidence>
<gene>
    <name evidence="10" type="ORF">E3N88_08710</name>
</gene>
<organism evidence="10 11">
    <name type="scientific">Mikania micrantha</name>
    <name type="common">bitter vine</name>
    <dbReference type="NCBI Taxonomy" id="192012"/>
    <lineage>
        <taxon>Eukaryota</taxon>
        <taxon>Viridiplantae</taxon>
        <taxon>Streptophyta</taxon>
        <taxon>Embryophyta</taxon>
        <taxon>Tracheophyta</taxon>
        <taxon>Spermatophyta</taxon>
        <taxon>Magnoliopsida</taxon>
        <taxon>eudicotyledons</taxon>
        <taxon>Gunneridae</taxon>
        <taxon>Pentapetalae</taxon>
        <taxon>asterids</taxon>
        <taxon>campanulids</taxon>
        <taxon>Asterales</taxon>
        <taxon>Asteraceae</taxon>
        <taxon>Asteroideae</taxon>
        <taxon>Heliantheae alliance</taxon>
        <taxon>Eupatorieae</taxon>
        <taxon>Mikania</taxon>
    </lineage>
</organism>
<dbReference type="InterPro" id="IPR036249">
    <property type="entry name" value="Thioredoxin-like_sf"/>
</dbReference>
<dbReference type="PANTHER" id="PTHR47885:SF1">
    <property type="entry name" value="AP-5 COMPLEX SUBUNIT ZETA-1"/>
    <property type="match status" value="1"/>
</dbReference>
<name>A0A5N6PH24_9ASTR</name>
<dbReference type="OrthoDB" id="744564at2759"/>
<dbReference type="GO" id="GO:0016020">
    <property type="term" value="C:membrane"/>
    <property type="evidence" value="ECO:0007669"/>
    <property type="project" value="UniProtKB-SubCell"/>
</dbReference>
<dbReference type="InterPro" id="IPR039542">
    <property type="entry name" value="Erv_N"/>
</dbReference>
<proteinExistence type="inferred from homology"/>